<evidence type="ECO:0000313" key="3">
    <source>
        <dbReference type="Proteomes" id="UP000193144"/>
    </source>
</evidence>
<name>A0A1Y1Z7D3_9PLEO</name>
<feature type="compositionally biased region" description="Low complexity" evidence="1">
    <location>
        <begin position="8"/>
        <end position="32"/>
    </location>
</feature>
<gene>
    <name evidence="2" type="ORF">BCR34DRAFT_41291</name>
</gene>
<proteinExistence type="predicted"/>
<accession>A0A1Y1Z7D3</accession>
<comment type="caution">
    <text evidence="2">The sequence shown here is derived from an EMBL/GenBank/DDBJ whole genome shotgun (WGS) entry which is preliminary data.</text>
</comment>
<dbReference type="STRING" id="1231657.A0A1Y1Z7D3"/>
<evidence type="ECO:0000256" key="1">
    <source>
        <dbReference type="SAM" id="MobiDB-lite"/>
    </source>
</evidence>
<dbReference type="EMBL" id="MCFA01000120">
    <property type="protein sequence ID" value="ORY06014.1"/>
    <property type="molecule type" value="Genomic_DNA"/>
</dbReference>
<dbReference type="Proteomes" id="UP000193144">
    <property type="component" value="Unassembled WGS sequence"/>
</dbReference>
<dbReference type="AlphaFoldDB" id="A0A1Y1Z7D3"/>
<reference evidence="2 3" key="1">
    <citation type="submission" date="2016-07" db="EMBL/GenBank/DDBJ databases">
        <title>Pervasive Adenine N6-methylation of Active Genes in Fungi.</title>
        <authorList>
            <consortium name="DOE Joint Genome Institute"/>
            <person name="Mondo S.J."/>
            <person name="Dannebaum R.O."/>
            <person name="Kuo R.C."/>
            <person name="Labutti K."/>
            <person name="Haridas S."/>
            <person name="Kuo A."/>
            <person name="Salamov A."/>
            <person name="Ahrendt S.R."/>
            <person name="Lipzen A."/>
            <person name="Sullivan W."/>
            <person name="Andreopoulos W.B."/>
            <person name="Clum A."/>
            <person name="Lindquist E."/>
            <person name="Daum C."/>
            <person name="Ramamoorthy G.K."/>
            <person name="Gryganskyi A."/>
            <person name="Culley D."/>
            <person name="Magnuson J.K."/>
            <person name="James T.Y."/>
            <person name="O'Malley M.A."/>
            <person name="Stajich J.E."/>
            <person name="Spatafora J.W."/>
            <person name="Visel A."/>
            <person name="Grigoriev I.V."/>
        </authorList>
    </citation>
    <scope>NUCLEOTIDE SEQUENCE [LARGE SCALE GENOMIC DNA]</scope>
    <source>
        <strain evidence="2 3">CBS 115471</strain>
    </source>
</reference>
<sequence>MNGNGRDSSLSPKRLSPSPSKSPSLIKSPSSSKHIRIPDHLQRPHLNASHRSLSDALRAVRSREEQETLLGDDEAADPDGCLREDGLRGGPREIFCRDPHQHLPVYYSIHR</sequence>
<keyword evidence="3" id="KW-1185">Reference proteome</keyword>
<feature type="region of interest" description="Disordered" evidence="1">
    <location>
        <begin position="64"/>
        <end position="95"/>
    </location>
</feature>
<feature type="compositionally biased region" description="Basic and acidic residues" evidence="1">
    <location>
        <begin position="80"/>
        <end position="95"/>
    </location>
</feature>
<protein>
    <submittedName>
        <fullName evidence="2">Uncharacterized protein</fullName>
    </submittedName>
</protein>
<organism evidence="2 3">
    <name type="scientific">Clohesyomyces aquaticus</name>
    <dbReference type="NCBI Taxonomy" id="1231657"/>
    <lineage>
        <taxon>Eukaryota</taxon>
        <taxon>Fungi</taxon>
        <taxon>Dikarya</taxon>
        <taxon>Ascomycota</taxon>
        <taxon>Pezizomycotina</taxon>
        <taxon>Dothideomycetes</taxon>
        <taxon>Pleosporomycetidae</taxon>
        <taxon>Pleosporales</taxon>
        <taxon>Lindgomycetaceae</taxon>
        <taxon>Clohesyomyces</taxon>
    </lineage>
</organism>
<evidence type="ECO:0000313" key="2">
    <source>
        <dbReference type="EMBL" id="ORY06014.1"/>
    </source>
</evidence>
<feature type="region of interest" description="Disordered" evidence="1">
    <location>
        <begin position="1"/>
        <end position="51"/>
    </location>
</feature>